<reference evidence="1 3" key="1">
    <citation type="journal article" date="2014" name="BMC Genomics">
        <title>Genome sequence of Anopheles sinensis provides insight into genetics basis of mosquito competence for malaria parasites.</title>
        <authorList>
            <person name="Zhou D."/>
            <person name="Zhang D."/>
            <person name="Ding G."/>
            <person name="Shi L."/>
            <person name="Hou Q."/>
            <person name="Ye Y."/>
            <person name="Xu Y."/>
            <person name="Zhou H."/>
            <person name="Xiong C."/>
            <person name="Li S."/>
            <person name="Yu J."/>
            <person name="Hong S."/>
            <person name="Yu X."/>
            <person name="Zou P."/>
            <person name="Chen C."/>
            <person name="Chang X."/>
            <person name="Wang W."/>
            <person name="Lv Y."/>
            <person name="Sun Y."/>
            <person name="Ma L."/>
            <person name="Shen B."/>
            <person name="Zhu C."/>
        </authorList>
    </citation>
    <scope>NUCLEOTIDE SEQUENCE [LARGE SCALE GENOMIC DNA]</scope>
</reference>
<organism evidence="1">
    <name type="scientific">Anopheles sinensis</name>
    <name type="common">Mosquito</name>
    <dbReference type="NCBI Taxonomy" id="74873"/>
    <lineage>
        <taxon>Eukaryota</taxon>
        <taxon>Metazoa</taxon>
        <taxon>Ecdysozoa</taxon>
        <taxon>Arthropoda</taxon>
        <taxon>Hexapoda</taxon>
        <taxon>Insecta</taxon>
        <taxon>Pterygota</taxon>
        <taxon>Neoptera</taxon>
        <taxon>Endopterygota</taxon>
        <taxon>Diptera</taxon>
        <taxon>Nematocera</taxon>
        <taxon>Culicoidea</taxon>
        <taxon>Culicidae</taxon>
        <taxon>Anophelinae</taxon>
        <taxon>Anopheles</taxon>
    </lineage>
</organism>
<evidence type="ECO:0000313" key="1">
    <source>
        <dbReference type="EMBL" id="KFB53127.1"/>
    </source>
</evidence>
<sequence length="104" mass="11690">MPVENGVFMGFDTLCLFAGGARVAMKSLVSRITKSYCADHRSRRSLRLSVCSSKCTHRGVDRNRLRSWEVNTEGEANPKRCTERWRLPIVADRAEGDCVDGREG</sequence>
<dbReference type="EnsemblMetazoa" id="ASIC021421-RA">
    <property type="protein sequence ID" value="ASIC021421-PA"/>
    <property type="gene ID" value="ASIC021421"/>
</dbReference>
<dbReference type="EMBL" id="ATLV01026471">
    <property type="status" value="NOT_ANNOTATED_CDS"/>
    <property type="molecule type" value="Genomic_DNA"/>
</dbReference>
<dbReference type="EMBL" id="KE525414">
    <property type="protein sequence ID" value="KFB53127.1"/>
    <property type="molecule type" value="Genomic_DNA"/>
</dbReference>
<protein>
    <submittedName>
        <fullName evidence="1 2">Uncharacterized protein</fullName>
    </submittedName>
</protein>
<dbReference type="VEuPathDB" id="VectorBase:ASIC021421"/>
<dbReference type="AlphaFoldDB" id="A0A084WSD3"/>
<gene>
    <name evidence="1" type="ORF">ZHAS_00021421</name>
</gene>
<evidence type="ECO:0000313" key="2">
    <source>
        <dbReference type="EnsemblMetazoa" id="ASIC021421-PA"/>
    </source>
</evidence>
<keyword evidence="3" id="KW-1185">Reference proteome</keyword>
<proteinExistence type="predicted"/>
<evidence type="ECO:0000313" key="3">
    <source>
        <dbReference type="Proteomes" id="UP000030765"/>
    </source>
</evidence>
<accession>A0A084WSD3</accession>
<dbReference type="Proteomes" id="UP000030765">
    <property type="component" value="Unassembled WGS sequence"/>
</dbReference>
<name>A0A084WSD3_ANOSI</name>
<reference evidence="2" key="2">
    <citation type="submission" date="2020-05" db="UniProtKB">
        <authorList>
            <consortium name="EnsemblMetazoa"/>
        </authorList>
    </citation>
    <scope>IDENTIFICATION</scope>
</reference>